<sequence>MRRVGMAVLLRTDGIRRQAAGDRRRVNGERPRVTGDE</sequence>
<dbReference type="EMBL" id="DS999644">
    <property type="protein sequence ID" value="EFE75362.2"/>
    <property type="molecule type" value="Genomic_DNA"/>
</dbReference>
<protein>
    <submittedName>
        <fullName evidence="1">Predicted protein</fullName>
    </submittedName>
</protein>
<evidence type="ECO:0000313" key="2">
    <source>
        <dbReference type="Proteomes" id="UP000003986"/>
    </source>
</evidence>
<gene>
    <name evidence="1" type="ORF">SSGG_02730</name>
</gene>
<dbReference type="AlphaFoldDB" id="D6ALZ4"/>
<name>D6ALZ4_STRFL</name>
<reference evidence="2" key="1">
    <citation type="submission" date="2008-10" db="EMBL/GenBank/DDBJ databases">
        <authorList>
            <person name="Molnar K."/>
        </authorList>
    </citation>
    <scope>NUCLEOTIDE SEQUENCE [LARGE SCALE GENOMIC DNA]</scope>
    <source>
        <strain evidence="2">NRRL 15998</strain>
    </source>
</reference>
<evidence type="ECO:0000313" key="1">
    <source>
        <dbReference type="EMBL" id="EFE75362.2"/>
    </source>
</evidence>
<organism evidence="1 2">
    <name type="scientific">Streptomyces filamentosus NRRL 15998</name>
    <dbReference type="NCBI Taxonomy" id="457431"/>
    <lineage>
        <taxon>Bacteria</taxon>
        <taxon>Bacillati</taxon>
        <taxon>Actinomycetota</taxon>
        <taxon>Actinomycetes</taxon>
        <taxon>Kitasatosporales</taxon>
        <taxon>Streptomycetaceae</taxon>
        <taxon>Streptomyces</taxon>
    </lineage>
</organism>
<reference evidence="2" key="2">
    <citation type="submission" date="2008-12" db="EMBL/GenBank/DDBJ databases">
        <title>Annotation of Streptomyces roseosporus strain NRRL 15998.</title>
        <authorList>
            <consortium name="The Broad Institute Genome Sequencing Platform"/>
            <consortium name="Broad Institute Microbial Sequencing Center"/>
            <person name="Fischbach M."/>
            <person name="Ward D."/>
            <person name="Young S."/>
            <person name="Kodira C.D."/>
            <person name="Zeng Q."/>
            <person name="Koehrsen M."/>
            <person name="Godfrey P."/>
            <person name="Alvarado L."/>
            <person name="Berlin A.M."/>
            <person name="Borenstein D."/>
            <person name="Chen Z."/>
            <person name="Engels R."/>
            <person name="Freedman E."/>
            <person name="Gellesch M."/>
            <person name="Goldberg J."/>
            <person name="Griggs A."/>
            <person name="Gujja S."/>
            <person name="Heiman D.I."/>
            <person name="Hepburn T.A."/>
            <person name="Howarth C."/>
            <person name="Jen D."/>
            <person name="Larson L."/>
            <person name="Lewis B."/>
            <person name="Mehta T."/>
            <person name="Park D."/>
            <person name="Pearson M."/>
            <person name="Roberts A."/>
            <person name="Saif S."/>
            <person name="Shea T.D."/>
            <person name="Shenoy N."/>
            <person name="Sisk P."/>
            <person name="Stolte C."/>
            <person name="Sykes S.N."/>
            <person name="Walk T."/>
            <person name="White J."/>
            <person name="Yandava C."/>
            <person name="Straight P."/>
            <person name="Clardy J."/>
            <person name="Hung D."/>
            <person name="Kolter R."/>
            <person name="Mekalanos J."/>
            <person name="Walker S."/>
            <person name="Walsh C.T."/>
            <person name="Wieland B.L.C."/>
            <person name="Ilzarbe M."/>
            <person name="Galagan J."/>
            <person name="Nusbaum C."/>
            <person name="Birren B."/>
        </authorList>
    </citation>
    <scope>NUCLEOTIDE SEQUENCE [LARGE SCALE GENOMIC DNA]</scope>
    <source>
        <strain evidence="2">NRRL 15998</strain>
    </source>
</reference>
<accession>D6ALZ4</accession>
<proteinExistence type="predicted"/>
<dbReference type="Proteomes" id="UP000003986">
    <property type="component" value="Unassembled WGS sequence"/>
</dbReference>